<dbReference type="GO" id="GO:0009231">
    <property type="term" value="P:riboflavin biosynthetic process"/>
    <property type="evidence" value="ECO:0007669"/>
    <property type="project" value="UniProtKB-UniRule"/>
</dbReference>
<comment type="function">
    <text evidence="19">Catalyzes the conversion of GTP to 2,5-diamino-6-ribosylamino-4(3H)-pyrimidinone 5'-phosphate (DARP), formate and pyrophosphate.</text>
</comment>
<feature type="region of interest" description="GTP cyclohydrolase II" evidence="19">
    <location>
        <begin position="204"/>
        <end position="402"/>
    </location>
</feature>
<dbReference type="NCBIfam" id="TIGR00506">
    <property type="entry name" value="ribB"/>
    <property type="match status" value="1"/>
</dbReference>
<evidence type="ECO:0000313" key="21">
    <source>
        <dbReference type="EMBL" id="ASQ46144.1"/>
    </source>
</evidence>
<dbReference type="InterPro" id="IPR000422">
    <property type="entry name" value="DHBP_synthase_RibB"/>
</dbReference>
<dbReference type="RefSeq" id="WP_094091126.1">
    <property type="nucleotide sequence ID" value="NZ_CP016397.1"/>
</dbReference>
<feature type="binding site" evidence="19">
    <location>
        <position position="354"/>
    </location>
    <ligand>
        <name>GTP</name>
        <dbReference type="ChEBI" id="CHEBI:37565"/>
    </ligand>
</feature>
<dbReference type="NCBIfam" id="TIGR00505">
    <property type="entry name" value="ribA"/>
    <property type="match status" value="1"/>
</dbReference>
<dbReference type="CDD" id="cd00641">
    <property type="entry name" value="GTP_cyclohydro2"/>
    <property type="match status" value="1"/>
</dbReference>
<name>A0A222P2Q9_9GAMM</name>
<feature type="binding site" evidence="19">
    <location>
        <position position="30"/>
    </location>
    <ligand>
        <name>Mg(2+)</name>
        <dbReference type="ChEBI" id="CHEBI:18420"/>
        <label>2</label>
    </ligand>
</feature>
<feature type="region of interest" description="DHBP synthase" evidence="19">
    <location>
        <begin position="1"/>
        <end position="203"/>
    </location>
</feature>
<dbReference type="InterPro" id="IPR017945">
    <property type="entry name" value="DHBP_synth_RibB-like_a/b_dom"/>
</dbReference>
<evidence type="ECO:0000256" key="2">
    <source>
        <dbReference type="ARBA" id="ARBA00001936"/>
    </source>
</evidence>
<dbReference type="InterPro" id="IPR016299">
    <property type="entry name" value="Riboflavin_synth_RibBA"/>
</dbReference>
<dbReference type="AlphaFoldDB" id="A0A222P2Q9"/>
<keyword evidence="12 19" id="KW-0862">Zinc</keyword>
<keyword evidence="13 19" id="KW-0460">Magnesium</keyword>
<dbReference type="Gene3D" id="3.40.50.10990">
    <property type="entry name" value="GTP cyclohydrolase II"/>
    <property type="match status" value="1"/>
</dbReference>
<keyword evidence="15 19" id="KW-0464">Manganese</keyword>
<dbReference type="KEGG" id="lcd:clem_07960"/>
<feature type="domain" description="GTP cyclohydrolase II" evidence="20">
    <location>
        <begin position="211"/>
        <end position="375"/>
    </location>
</feature>
<dbReference type="HAMAP" id="MF_01283">
    <property type="entry name" value="RibBA"/>
    <property type="match status" value="1"/>
</dbReference>
<dbReference type="HAMAP" id="MF_00179">
    <property type="entry name" value="RibA"/>
    <property type="match status" value="1"/>
</dbReference>
<dbReference type="InterPro" id="IPR032677">
    <property type="entry name" value="GTP_cyclohydro_II"/>
</dbReference>
<feature type="binding site" evidence="19">
    <location>
        <begin position="297"/>
        <end position="299"/>
    </location>
    <ligand>
        <name>GTP</name>
        <dbReference type="ChEBI" id="CHEBI:37565"/>
    </ligand>
</feature>
<accession>A0A222P2Q9</accession>
<feature type="binding site" evidence="19">
    <location>
        <position position="359"/>
    </location>
    <ligand>
        <name>GTP</name>
        <dbReference type="ChEBI" id="CHEBI:37565"/>
    </ligand>
</feature>
<dbReference type="OrthoDB" id="9793111at2"/>
<dbReference type="NCBIfam" id="NF001591">
    <property type="entry name" value="PRK00393.1"/>
    <property type="match status" value="1"/>
</dbReference>
<dbReference type="FunFam" id="3.90.870.10:FF:000001">
    <property type="entry name" value="Riboflavin biosynthesis protein RibBA"/>
    <property type="match status" value="1"/>
</dbReference>
<feature type="binding site" evidence="19">
    <location>
        <position position="276"/>
    </location>
    <ligand>
        <name>GTP</name>
        <dbReference type="ChEBI" id="CHEBI:37565"/>
    </ligand>
</feature>
<comment type="cofactor">
    <cofactor evidence="2">
        <name>Mn(2+)</name>
        <dbReference type="ChEBI" id="CHEBI:29035"/>
    </cofactor>
</comment>
<evidence type="ECO:0000256" key="8">
    <source>
        <dbReference type="ARBA" id="ARBA00022619"/>
    </source>
</evidence>
<evidence type="ECO:0000256" key="3">
    <source>
        <dbReference type="ARBA" id="ARBA00002284"/>
    </source>
</evidence>
<comment type="cofactor">
    <cofactor evidence="19">
        <name>Mg(2+)</name>
        <dbReference type="ChEBI" id="CHEBI:18420"/>
    </cofactor>
    <cofactor evidence="19">
        <name>Mn(2+)</name>
        <dbReference type="ChEBI" id="CHEBI:29035"/>
    </cofactor>
    <text evidence="19">Binds 2 divalent metal cations per subunit. Magnesium or manganese.</text>
</comment>
<evidence type="ECO:0000256" key="18">
    <source>
        <dbReference type="ARBA" id="ARBA00049295"/>
    </source>
</evidence>
<comment type="function">
    <text evidence="3 19">Catalyzes the conversion of D-ribulose 5-phosphate to formate and 3,4-dihydroxy-2-butanone 4-phosphate.</text>
</comment>
<evidence type="ECO:0000256" key="4">
    <source>
        <dbReference type="ARBA" id="ARBA00004853"/>
    </source>
</evidence>
<dbReference type="PANTHER" id="PTHR21327:SF18">
    <property type="entry name" value="3,4-DIHYDROXY-2-BUTANONE 4-PHOSPHATE SYNTHASE"/>
    <property type="match status" value="1"/>
</dbReference>
<comment type="pathway">
    <text evidence="5 19">Cofactor biosynthesis; riboflavin biosynthesis; 2-hydroxy-3-oxobutyl phosphate from D-ribulose 5-phosphate: step 1/1.</text>
</comment>
<comment type="similarity">
    <text evidence="7 19">In the C-terminal section; belongs to the GTP cyclohydrolase II family.</text>
</comment>
<evidence type="ECO:0000256" key="5">
    <source>
        <dbReference type="ARBA" id="ARBA00004904"/>
    </source>
</evidence>
<keyword evidence="8 19" id="KW-0686">Riboflavin biosynthesis</keyword>
<evidence type="ECO:0000256" key="7">
    <source>
        <dbReference type="ARBA" id="ARBA00008976"/>
    </source>
</evidence>
<feature type="active site" description="Proton acceptor; for GTP cyclohydrolase activity" evidence="19">
    <location>
        <position position="331"/>
    </location>
</feature>
<keyword evidence="14 19" id="KW-0342">GTP-binding</keyword>
<evidence type="ECO:0000256" key="6">
    <source>
        <dbReference type="ARBA" id="ARBA00005520"/>
    </source>
</evidence>
<comment type="cofactor">
    <cofactor evidence="19">
        <name>Zn(2+)</name>
        <dbReference type="ChEBI" id="CHEBI:29105"/>
    </cofactor>
    <text evidence="19">Binds 1 zinc ion per subunit.</text>
</comment>
<protein>
    <recommendedName>
        <fullName evidence="19">Riboflavin biosynthesis protein RibBA</fullName>
    </recommendedName>
    <domain>
        <recommendedName>
            <fullName evidence="19">3,4-dihydroxy-2-butanone 4-phosphate synthase</fullName>
            <shortName evidence="19">DHBP synthase</shortName>
            <ecNumber evidence="19">4.1.99.12</ecNumber>
        </recommendedName>
    </domain>
    <domain>
        <recommendedName>
            <fullName evidence="19">GTP cyclohydrolase-2</fullName>
            <ecNumber evidence="19">3.5.4.25</ecNumber>
        </recommendedName>
        <alternativeName>
            <fullName evidence="19">GTP cyclohydrolase II</fullName>
        </alternativeName>
    </domain>
</protein>
<feature type="binding site" evidence="19">
    <location>
        <position position="319"/>
    </location>
    <ligand>
        <name>GTP</name>
        <dbReference type="ChEBI" id="CHEBI:37565"/>
    </ligand>
</feature>
<dbReference type="UniPathway" id="UPA00275">
    <property type="reaction ID" value="UER00399"/>
</dbReference>
<dbReference type="Pfam" id="PF00926">
    <property type="entry name" value="DHBP_synthase"/>
    <property type="match status" value="1"/>
</dbReference>
<organism evidence="21 22">
    <name type="scientific">Legionella clemsonensis</name>
    <dbReference type="NCBI Taxonomy" id="1867846"/>
    <lineage>
        <taxon>Bacteria</taxon>
        <taxon>Pseudomonadati</taxon>
        <taxon>Pseudomonadota</taxon>
        <taxon>Gammaproteobacteria</taxon>
        <taxon>Legionellales</taxon>
        <taxon>Legionellaceae</taxon>
        <taxon>Legionella</taxon>
    </lineage>
</organism>
<keyword evidence="22" id="KW-1185">Reference proteome</keyword>
<dbReference type="SUPFAM" id="SSF142695">
    <property type="entry name" value="RibA-like"/>
    <property type="match status" value="1"/>
</dbReference>
<sequence length="402" mass="44353">MTSPFATIEQAIATLKAGRMIILIDDENRENEGDLVIAAQHVTPEAINFMARYGRGLICLPMAQSLIERLQLPLMARNNRSPYGTAFTISIEAARGVSTGISARDRAHTIQVAIDPKSTPQDLISPGHVFPLSAKPGGVLERAGQTEGSVDLAILAGLTPAAVICEIINDDGTMSRRDDLARFSKEHDVPMVTIKDLIDYRICQEKLVEEIATTRLPLQDYGNFLMTAFKNAIDSCEHFALIKAPKIPNRIPLVRIHSECITGDVFGSCKCDCGAQLKQSLQKIADEGGILVYLRQEGRGIGLANKLKAYALQEQGYDTVEANLQLGFPADNREYAVAFQILKHFDINAVRLLTNNPKKVESIEKYGITVKERIPLMVHPTSENRHYLETKKQKLGHLLAID</sequence>
<dbReference type="GO" id="GO:0000287">
    <property type="term" value="F:magnesium ion binding"/>
    <property type="evidence" value="ECO:0007669"/>
    <property type="project" value="UniProtKB-UniRule"/>
</dbReference>
<proteinExistence type="inferred from homology"/>
<gene>
    <name evidence="19 21" type="primary">ribBA</name>
    <name evidence="21" type="ORF">clem_07960</name>
</gene>
<keyword evidence="10 19" id="KW-0547">Nucleotide-binding</keyword>
<dbReference type="GO" id="GO:0008270">
    <property type="term" value="F:zinc ion binding"/>
    <property type="evidence" value="ECO:0007669"/>
    <property type="project" value="UniProtKB-UniRule"/>
</dbReference>
<evidence type="ECO:0000256" key="12">
    <source>
        <dbReference type="ARBA" id="ARBA00022833"/>
    </source>
</evidence>
<keyword evidence="16 19" id="KW-0456">Lyase</keyword>
<feature type="binding site" evidence="19">
    <location>
        <position position="166"/>
    </location>
    <ligand>
        <name>D-ribulose 5-phosphate</name>
        <dbReference type="ChEBI" id="CHEBI:58121"/>
    </ligand>
</feature>
<dbReference type="PIRSF" id="PIRSF001259">
    <property type="entry name" value="RibA"/>
    <property type="match status" value="1"/>
</dbReference>
<comment type="catalytic activity">
    <reaction evidence="1 19">
        <text>D-ribulose 5-phosphate = (2S)-2-hydroxy-3-oxobutyl phosphate + formate + H(+)</text>
        <dbReference type="Rhea" id="RHEA:18457"/>
        <dbReference type="ChEBI" id="CHEBI:15378"/>
        <dbReference type="ChEBI" id="CHEBI:15740"/>
        <dbReference type="ChEBI" id="CHEBI:58121"/>
        <dbReference type="ChEBI" id="CHEBI:58830"/>
        <dbReference type="EC" id="4.1.99.12"/>
    </reaction>
</comment>
<feature type="binding site" evidence="19">
    <location>
        <begin position="255"/>
        <end position="259"/>
    </location>
    <ligand>
        <name>GTP</name>
        <dbReference type="ChEBI" id="CHEBI:37565"/>
    </ligand>
</feature>
<evidence type="ECO:0000256" key="13">
    <source>
        <dbReference type="ARBA" id="ARBA00022842"/>
    </source>
</evidence>
<feature type="binding site" evidence="19">
    <location>
        <position position="271"/>
    </location>
    <ligand>
        <name>Zn(2+)</name>
        <dbReference type="ChEBI" id="CHEBI:29105"/>
        <note>catalytic</note>
    </ligand>
</feature>
<dbReference type="EMBL" id="CP016397">
    <property type="protein sequence ID" value="ASQ46144.1"/>
    <property type="molecule type" value="Genomic_DNA"/>
</dbReference>
<dbReference type="GO" id="GO:0030145">
    <property type="term" value="F:manganese ion binding"/>
    <property type="evidence" value="ECO:0007669"/>
    <property type="project" value="UniProtKB-UniRule"/>
</dbReference>
<comment type="pathway">
    <text evidence="4 19">Cofactor biosynthesis; riboflavin biosynthesis; 5-amino-6-(D-ribitylamino)uracil from GTP: step 1/4.</text>
</comment>
<dbReference type="HAMAP" id="MF_00180">
    <property type="entry name" value="RibB"/>
    <property type="match status" value="1"/>
</dbReference>
<feature type="binding site" evidence="19">
    <location>
        <begin position="29"/>
        <end position="30"/>
    </location>
    <ligand>
        <name>D-ribulose 5-phosphate</name>
        <dbReference type="ChEBI" id="CHEBI:58121"/>
    </ligand>
</feature>
<keyword evidence="11 19" id="KW-0378">Hydrolase</keyword>
<dbReference type="GO" id="GO:0008686">
    <property type="term" value="F:3,4-dihydroxy-2-butanone-4-phosphate synthase activity"/>
    <property type="evidence" value="ECO:0007669"/>
    <property type="project" value="UniProtKB-UniRule"/>
</dbReference>
<dbReference type="FunFam" id="3.40.50.10990:FF:000002">
    <property type="entry name" value="GTP cyclohydrolase-2"/>
    <property type="match status" value="1"/>
</dbReference>
<feature type="site" description="Essential for DHBP synthase activity" evidence="19">
    <location>
        <position position="128"/>
    </location>
</feature>
<evidence type="ECO:0000256" key="11">
    <source>
        <dbReference type="ARBA" id="ARBA00022801"/>
    </source>
</evidence>
<keyword evidence="9 19" id="KW-0479">Metal-binding</keyword>
<evidence type="ECO:0000259" key="20">
    <source>
        <dbReference type="Pfam" id="PF00925"/>
    </source>
</evidence>
<dbReference type="Proteomes" id="UP000201728">
    <property type="component" value="Chromosome"/>
</dbReference>
<comment type="similarity">
    <text evidence="6 19">In the N-terminal section; belongs to the DHBP synthase family.</text>
</comment>
<feature type="site" description="Essential for DHBP synthase activity" evidence="19">
    <location>
        <position position="166"/>
    </location>
</feature>
<feature type="binding site" evidence="19">
    <location>
        <position position="273"/>
    </location>
    <ligand>
        <name>Zn(2+)</name>
        <dbReference type="ChEBI" id="CHEBI:29105"/>
        <note>catalytic</note>
    </ligand>
</feature>
<evidence type="ECO:0000256" key="19">
    <source>
        <dbReference type="HAMAP-Rule" id="MF_01283"/>
    </source>
</evidence>
<dbReference type="PANTHER" id="PTHR21327">
    <property type="entry name" value="GTP CYCLOHYDROLASE II-RELATED"/>
    <property type="match status" value="1"/>
</dbReference>
<evidence type="ECO:0000256" key="9">
    <source>
        <dbReference type="ARBA" id="ARBA00022723"/>
    </source>
</evidence>
<dbReference type="Pfam" id="PF00925">
    <property type="entry name" value="GTP_cyclohydro2"/>
    <property type="match status" value="1"/>
</dbReference>
<feature type="binding site" evidence="19">
    <location>
        <position position="30"/>
    </location>
    <ligand>
        <name>Mg(2+)</name>
        <dbReference type="ChEBI" id="CHEBI:18420"/>
        <label>1</label>
    </ligand>
</feature>
<evidence type="ECO:0000256" key="15">
    <source>
        <dbReference type="ARBA" id="ARBA00023211"/>
    </source>
</evidence>
<dbReference type="GO" id="GO:0005525">
    <property type="term" value="F:GTP binding"/>
    <property type="evidence" value="ECO:0007669"/>
    <property type="project" value="UniProtKB-KW"/>
</dbReference>
<dbReference type="Gene3D" id="3.90.870.10">
    <property type="entry name" value="DHBP synthase"/>
    <property type="match status" value="1"/>
</dbReference>
<comment type="caution">
    <text evidence="19">Lacks conserved residue(s) required for the propagation of feature annotation.</text>
</comment>
<evidence type="ECO:0000256" key="10">
    <source>
        <dbReference type="ARBA" id="ARBA00022741"/>
    </source>
</evidence>
<dbReference type="InterPro" id="IPR000926">
    <property type="entry name" value="RibA"/>
</dbReference>
<evidence type="ECO:0000256" key="1">
    <source>
        <dbReference type="ARBA" id="ARBA00000141"/>
    </source>
</evidence>
<feature type="binding site" evidence="19">
    <location>
        <position position="260"/>
    </location>
    <ligand>
        <name>Zn(2+)</name>
        <dbReference type="ChEBI" id="CHEBI:29105"/>
        <note>catalytic</note>
    </ligand>
</feature>
<evidence type="ECO:0000313" key="22">
    <source>
        <dbReference type="Proteomes" id="UP000201728"/>
    </source>
</evidence>
<dbReference type="EC" id="3.5.4.25" evidence="19"/>
<evidence type="ECO:0000256" key="14">
    <source>
        <dbReference type="ARBA" id="ARBA00023134"/>
    </source>
</evidence>
<keyword evidence="17 19" id="KW-0511">Multifunctional enzyme</keyword>
<reference evidence="22" key="1">
    <citation type="submission" date="2016-07" db="EMBL/GenBank/DDBJ databases">
        <authorList>
            <person name="Florea S."/>
            <person name="Webb J.S."/>
            <person name="Jaromczyk J."/>
            <person name="Schardl C.L."/>
        </authorList>
    </citation>
    <scope>NUCLEOTIDE SEQUENCE [LARGE SCALE GENOMIC DNA]</scope>
    <source>
        <strain evidence="22">CDC-D5610</strain>
    </source>
</reference>
<comment type="catalytic activity">
    <reaction evidence="18 19">
        <text>GTP + 4 H2O = 2,5-diamino-6-hydroxy-4-(5-phosphoribosylamino)-pyrimidine + formate + 2 phosphate + 3 H(+)</text>
        <dbReference type="Rhea" id="RHEA:23704"/>
        <dbReference type="ChEBI" id="CHEBI:15377"/>
        <dbReference type="ChEBI" id="CHEBI:15378"/>
        <dbReference type="ChEBI" id="CHEBI:15740"/>
        <dbReference type="ChEBI" id="CHEBI:37565"/>
        <dbReference type="ChEBI" id="CHEBI:43474"/>
        <dbReference type="ChEBI" id="CHEBI:58614"/>
        <dbReference type="EC" id="3.5.4.25"/>
    </reaction>
</comment>
<dbReference type="GO" id="GO:0005829">
    <property type="term" value="C:cytosol"/>
    <property type="evidence" value="ECO:0007669"/>
    <property type="project" value="TreeGrafter"/>
</dbReference>
<dbReference type="SUPFAM" id="SSF55821">
    <property type="entry name" value="YrdC/RibB"/>
    <property type="match status" value="1"/>
</dbReference>
<evidence type="ECO:0000256" key="17">
    <source>
        <dbReference type="ARBA" id="ARBA00023268"/>
    </source>
</evidence>
<dbReference type="InterPro" id="IPR036144">
    <property type="entry name" value="RibA-like_sf"/>
</dbReference>
<evidence type="ECO:0000256" key="16">
    <source>
        <dbReference type="ARBA" id="ARBA00023239"/>
    </source>
</evidence>
<feature type="binding site" evidence="19">
    <location>
        <position position="34"/>
    </location>
    <ligand>
        <name>D-ribulose 5-phosphate</name>
        <dbReference type="ChEBI" id="CHEBI:58121"/>
    </ligand>
</feature>
<dbReference type="GO" id="GO:0003935">
    <property type="term" value="F:GTP cyclohydrolase II activity"/>
    <property type="evidence" value="ECO:0007669"/>
    <property type="project" value="UniProtKB-UniRule"/>
</dbReference>
<dbReference type="EC" id="4.1.99.12" evidence="19"/>
<feature type="active site" description="Nucleophile; for GTP cyclohydrolase activity" evidence="19">
    <location>
        <position position="333"/>
    </location>
</feature>